<sequence length="44" mass="4938">MRLESVKEMHITEGGKKIRVPKIAESHNDGVLTVVHSNLTKRVV</sequence>
<dbReference type="STRING" id="54262.CHITON_1138"/>
<accession>A0A160VSB6</accession>
<proteinExistence type="predicted"/>
<dbReference type="EMBL" id="LN999010">
    <property type="protein sequence ID" value="CUX77917.1"/>
    <property type="molecule type" value="Genomic_DNA"/>
</dbReference>
<reference evidence="2" key="1">
    <citation type="submission" date="2016-01" db="EMBL/GenBank/DDBJ databases">
        <authorList>
            <person name="Vorgias C.E."/>
        </authorList>
    </citation>
    <scope>NUCLEOTIDE SEQUENCE [LARGE SCALE GENOMIC DNA]</scope>
</reference>
<dbReference type="KEGG" id="tch:CHITON_1138"/>
<evidence type="ECO:0000313" key="2">
    <source>
        <dbReference type="Proteomes" id="UP000093069"/>
    </source>
</evidence>
<name>A0A160VSB6_9EURY</name>
<gene>
    <name evidence="1" type="ORF">CHITON_1138</name>
</gene>
<evidence type="ECO:0000313" key="1">
    <source>
        <dbReference type="EMBL" id="CUX77917.1"/>
    </source>
</evidence>
<organism evidence="1 2">
    <name type="scientific">Thermococcus chitonophagus</name>
    <dbReference type="NCBI Taxonomy" id="54262"/>
    <lineage>
        <taxon>Archaea</taxon>
        <taxon>Methanobacteriati</taxon>
        <taxon>Methanobacteriota</taxon>
        <taxon>Thermococci</taxon>
        <taxon>Thermococcales</taxon>
        <taxon>Thermococcaceae</taxon>
        <taxon>Thermococcus</taxon>
    </lineage>
</organism>
<protein>
    <submittedName>
        <fullName evidence="1">Uncharacterized protein</fullName>
    </submittedName>
</protein>
<dbReference type="AlphaFoldDB" id="A0A160VSB6"/>
<dbReference type="Proteomes" id="UP000093069">
    <property type="component" value="Chromosome I"/>
</dbReference>